<dbReference type="Proteomes" id="UP001595190">
    <property type="component" value="Unassembled WGS sequence"/>
</dbReference>
<comment type="caution">
    <text evidence="1">The sequence shown here is derived from an EMBL/GenBank/DDBJ whole genome shotgun (WGS) entry which is preliminary data.</text>
</comment>
<dbReference type="InterPro" id="IPR039968">
    <property type="entry name" value="BcerS-like"/>
</dbReference>
<dbReference type="PANTHER" id="PTHR41368">
    <property type="entry name" value="PROTEIN YGHO"/>
    <property type="match status" value="1"/>
</dbReference>
<dbReference type="RefSeq" id="WP_394314164.1">
    <property type="nucleotide sequence ID" value="NZ_JBHGPK010000018.1"/>
</dbReference>
<name>A0ABV6ZMJ4_9HYPH</name>
<sequence>MQVTVRPVSSKRELKQFLALPRRIYACYSDYVAPLDHDRAQLIDPARSAFWTHGEAAYWLAYDGEGRAVGRISAQIDHLATGAQHEGIGFFGCLDAVDDEGVVVELVRIAAAYLAGKGSKVMRGPFTLSINAESGLLIDGFTAPPMVLMPWHPPYLRAHLEAAGLKLAKTLHSYGFDRRRSDLADRLEKLGMERRRKGFDIRAMRMDRLAEDAELGRCLFNGSWAANWGFVPVSQAEMAAMIKAFKPLLKAEYGVFVERQGELVGFALFLPNVFEITGDLGGSPSPWGWLKLAWRGLTRRFTGGRAVLFGVAPRLVGSVSGASVALILVDELMRRAAITGVQDLECGWILDDNYAMTSVVEWLGARSTRRFGVFEVSIQSHDAHSVL</sequence>
<organism evidence="1 2">
    <name type="scientific">Labrys neptuniae</name>
    <dbReference type="NCBI Taxonomy" id="376174"/>
    <lineage>
        <taxon>Bacteria</taxon>
        <taxon>Pseudomonadati</taxon>
        <taxon>Pseudomonadota</taxon>
        <taxon>Alphaproteobacteria</taxon>
        <taxon>Hyphomicrobiales</taxon>
        <taxon>Xanthobacteraceae</taxon>
        <taxon>Labrys</taxon>
    </lineage>
</organism>
<dbReference type="PANTHER" id="PTHR41368:SF1">
    <property type="entry name" value="PROTEIN YGHO"/>
    <property type="match status" value="1"/>
</dbReference>
<protein>
    <recommendedName>
        <fullName evidence="3">N-acetyltransferase domain-containing protein</fullName>
    </recommendedName>
</protein>
<accession>A0ABV6ZMJ4</accession>
<evidence type="ECO:0000313" key="2">
    <source>
        <dbReference type="Proteomes" id="UP001595190"/>
    </source>
</evidence>
<evidence type="ECO:0008006" key="3">
    <source>
        <dbReference type="Google" id="ProtNLM"/>
    </source>
</evidence>
<evidence type="ECO:0000313" key="1">
    <source>
        <dbReference type="EMBL" id="MFC2253368.1"/>
    </source>
</evidence>
<dbReference type="EMBL" id="JBHGPK010000018">
    <property type="protein sequence ID" value="MFC2253368.1"/>
    <property type="molecule type" value="Genomic_DNA"/>
</dbReference>
<dbReference type="Gene3D" id="3.40.630.30">
    <property type="match status" value="1"/>
</dbReference>
<dbReference type="InterPro" id="IPR016181">
    <property type="entry name" value="Acyl_CoA_acyltransferase"/>
</dbReference>
<proteinExistence type="predicted"/>
<reference evidence="1 2" key="1">
    <citation type="submission" date="2024-09" db="EMBL/GenBank/DDBJ databases">
        <title>Description of Labrys sedimenti sp. nov., isolated from a diclofenac-degrading enrichment culture, and genome-based reclassification of Labrys portucalensis as a later heterotypic synonym of Labrys neptuniae.</title>
        <authorList>
            <person name="Tancsics A."/>
            <person name="Csepanyi A."/>
        </authorList>
    </citation>
    <scope>NUCLEOTIDE SEQUENCE [LARGE SCALE GENOMIC DNA]</scope>
    <source>
        <strain evidence="1 2">LMG 23412</strain>
    </source>
</reference>
<dbReference type="SUPFAM" id="SSF55729">
    <property type="entry name" value="Acyl-CoA N-acyltransferases (Nat)"/>
    <property type="match status" value="1"/>
</dbReference>
<gene>
    <name evidence="1" type="ORF">ACETRX_27250</name>
</gene>